<name>A0A7J6GGI4_CANSA</name>
<proteinExistence type="predicted"/>
<evidence type="ECO:0000313" key="1">
    <source>
        <dbReference type="EMBL" id="KAF4381410.1"/>
    </source>
</evidence>
<gene>
    <name evidence="1" type="ORF">G4B88_029765</name>
</gene>
<sequence length="71" mass="8319">MTDFFLEALFRFCDPYQAYILFLSFVSEFMPHACISHQSQLFASKKMKMLVGVEHGHKPIIVTTLKMHEHN</sequence>
<accession>A0A7J6GGI4</accession>
<protein>
    <submittedName>
        <fullName evidence="1">Uncharacterized protein</fullName>
    </submittedName>
</protein>
<reference evidence="1 2" key="1">
    <citation type="journal article" date="2020" name="bioRxiv">
        <title>Sequence and annotation of 42 cannabis genomes reveals extensive copy number variation in cannabinoid synthesis and pathogen resistance genes.</title>
        <authorList>
            <person name="Mckernan K.J."/>
            <person name="Helbert Y."/>
            <person name="Kane L.T."/>
            <person name="Ebling H."/>
            <person name="Zhang L."/>
            <person name="Liu B."/>
            <person name="Eaton Z."/>
            <person name="Mclaughlin S."/>
            <person name="Kingan S."/>
            <person name="Baybayan P."/>
            <person name="Concepcion G."/>
            <person name="Jordan M."/>
            <person name="Riva A."/>
            <person name="Barbazuk W."/>
            <person name="Harkins T."/>
        </authorList>
    </citation>
    <scope>NUCLEOTIDE SEQUENCE [LARGE SCALE GENOMIC DNA]</scope>
    <source>
        <strain evidence="2">cv. Jamaican Lion 4</strain>
        <tissue evidence="1">Leaf</tissue>
    </source>
</reference>
<comment type="caution">
    <text evidence="1">The sequence shown here is derived from an EMBL/GenBank/DDBJ whole genome shotgun (WGS) entry which is preliminary data.</text>
</comment>
<evidence type="ECO:0000313" key="2">
    <source>
        <dbReference type="Proteomes" id="UP000583929"/>
    </source>
</evidence>
<keyword evidence="2" id="KW-1185">Reference proteome</keyword>
<dbReference type="EMBL" id="JAATIQ010000109">
    <property type="protein sequence ID" value="KAF4381410.1"/>
    <property type="molecule type" value="Genomic_DNA"/>
</dbReference>
<dbReference type="Proteomes" id="UP000583929">
    <property type="component" value="Unassembled WGS sequence"/>
</dbReference>
<dbReference type="AlphaFoldDB" id="A0A7J6GGI4"/>
<organism evidence="1 2">
    <name type="scientific">Cannabis sativa</name>
    <name type="common">Hemp</name>
    <name type="synonym">Marijuana</name>
    <dbReference type="NCBI Taxonomy" id="3483"/>
    <lineage>
        <taxon>Eukaryota</taxon>
        <taxon>Viridiplantae</taxon>
        <taxon>Streptophyta</taxon>
        <taxon>Embryophyta</taxon>
        <taxon>Tracheophyta</taxon>
        <taxon>Spermatophyta</taxon>
        <taxon>Magnoliopsida</taxon>
        <taxon>eudicotyledons</taxon>
        <taxon>Gunneridae</taxon>
        <taxon>Pentapetalae</taxon>
        <taxon>rosids</taxon>
        <taxon>fabids</taxon>
        <taxon>Rosales</taxon>
        <taxon>Cannabaceae</taxon>
        <taxon>Cannabis</taxon>
    </lineage>
</organism>